<reference evidence="2" key="1">
    <citation type="journal article" date="2010" name="Science">
        <title>Plasticity of animal genome architecture unmasked by rapid evolution of a pelagic tunicate.</title>
        <authorList>
            <person name="Denoeud F."/>
            <person name="Henriet S."/>
            <person name="Mungpakdee S."/>
            <person name="Aury J.M."/>
            <person name="Da Silva C."/>
            <person name="Brinkmann H."/>
            <person name="Mikhaleva J."/>
            <person name="Olsen L.C."/>
            <person name="Jubin C."/>
            <person name="Canestro C."/>
            <person name="Bouquet J.M."/>
            <person name="Danks G."/>
            <person name="Poulain J."/>
            <person name="Campsteijn C."/>
            <person name="Adamski M."/>
            <person name="Cross I."/>
            <person name="Yadetie F."/>
            <person name="Muffato M."/>
            <person name="Louis A."/>
            <person name="Butcher S."/>
            <person name="Tsagkogeorga G."/>
            <person name="Konrad A."/>
            <person name="Singh S."/>
            <person name="Jensen M.F."/>
            <person name="Cong E.H."/>
            <person name="Eikeseth-Otteraa H."/>
            <person name="Noel B."/>
            <person name="Anthouard V."/>
            <person name="Porcel B.M."/>
            <person name="Kachouri-Lafond R."/>
            <person name="Nishino A."/>
            <person name="Ugolini M."/>
            <person name="Chourrout P."/>
            <person name="Nishida H."/>
            <person name="Aasland R."/>
            <person name="Huzurbazar S."/>
            <person name="Westhof E."/>
            <person name="Delsuc F."/>
            <person name="Lehrach H."/>
            <person name="Reinhardt R."/>
            <person name="Weissenbach J."/>
            <person name="Roy S.W."/>
            <person name="Artiguenave F."/>
            <person name="Postlethwait J.H."/>
            <person name="Manak J.R."/>
            <person name="Thompson E.M."/>
            <person name="Jaillon O."/>
            <person name="Du Pasquier L."/>
            <person name="Boudinot P."/>
            <person name="Liberles D.A."/>
            <person name="Volff J.N."/>
            <person name="Philippe H."/>
            <person name="Lenhard B."/>
            <person name="Roest Crollius H."/>
            <person name="Wincker P."/>
            <person name="Chourrout D."/>
        </authorList>
    </citation>
    <scope>NUCLEOTIDE SEQUENCE [LARGE SCALE GENOMIC DNA]</scope>
</reference>
<dbReference type="EMBL" id="FN653034">
    <property type="protein sequence ID" value="CBY08998.1"/>
    <property type="molecule type" value="Genomic_DNA"/>
</dbReference>
<gene>
    <name evidence="2" type="ORF">GSOID_T00006527001</name>
</gene>
<evidence type="ECO:0000313" key="2">
    <source>
        <dbReference type="EMBL" id="CBY08998.1"/>
    </source>
</evidence>
<sequence>MPRTRSGRTTSNSEENLELDEGRNTKKRDTRRQLDNSKKTNKELSAKKENREVKLYARKGIRLFQLLEASADNNELKAQQDDSGLFSGSSAEREIVTTKKVPLRHQKSIVISLEDNNEDIIEIQPKRLFRAGRVTRSSSKGKKKKTEDV</sequence>
<accession>E4XBM3</accession>
<feature type="region of interest" description="Disordered" evidence="1">
    <location>
        <begin position="1"/>
        <end position="46"/>
    </location>
</feature>
<proteinExistence type="predicted"/>
<evidence type="ECO:0000313" key="3">
    <source>
        <dbReference type="Proteomes" id="UP000001307"/>
    </source>
</evidence>
<dbReference type="Proteomes" id="UP000001307">
    <property type="component" value="Unassembled WGS sequence"/>
</dbReference>
<feature type="compositionally biased region" description="Basic and acidic residues" evidence="1">
    <location>
        <begin position="31"/>
        <end position="46"/>
    </location>
</feature>
<dbReference type="InParanoid" id="E4XBM3"/>
<protein>
    <submittedName>
        <fullName evidence="2">Uncharacterized protein</fullName>
    </submittedName>
</protein>
<keyword evidence="3" id="KW-1185">Reference proteome</keyword>
<name>E4XBM3_OIKDI</name>
<evidence type="ECO:0000256" key="1">
    <source>
        <dbReference type="SAM" id="MobiDB-lite"/>
    </source>
</evidence>
<dbReference type="AlphaFoldDB" id="E4XBM3"/>
<organism evidence="2">
    <name type="scientific">Oikopleura dioica</name>
    <name type="common">Tunicate</name>
    <dbReference type="NCBI Taxonomy" id="34765"/>
    <lineage>
        <taxon>Eukaryota</taxon>
        <taxon>Metazoa</taxon>
        <taxon>Chordata</taxon>
        <taxon>Tunicata</taxon>
        <taxon>Appendicularia</taxon>
        <taxon>Copelata</taxon>
        <taxon>Oikopleuridae</taxon>
        <taxon>Oikopleura</taxon>
    </lineage>
</organism>